<proteinExistence type="inferred from homology"/>
<dbReference type="GO" id="GO:0046475">
    <property type="term" value="P:glycerophospholipid catabolic process"/>
    <property type="evidence" value="ECO:0007669"/>
    <property type="project" value="TreeGrafter"/>
</dbReference>
<evidence type="ECO:0000256" key="9">
    <source>
        <dbReference type="PROSITE-ProRule" id="PRU00555"/>
    </source>
</evidence>
<evidence type="ECO:0000256" key="6">
    <source>
        <dbReference type="ARBA" id="ARBA00023098"/>
    </source>
</evidence>
<feature type="chain" id="PRO_5005112418" description="Lysophospholipase" evidence="10">
    <location>
        <begin position="21"/>
        <end position="692"/>
    </location>
</feature>
<evidence type="ECO:0000256" key="1">
    <source>
        <dbReference type="ARBA" id="ARBA00008780"/>
    </source>
</evidence>
<dbReference type="Pfam" id="PF01735">
    <property type="entry name" value="PLA2_B"/>
    <property type="match status" value="1"/>
</dbReference>
<dbReference type="InterPro" id="IPR016035">
    <property type="entry name" value="Acyl_Trfase/lysoPLipase"/>
</dbReference>
<dbReference type="OrthoDB" id="4084751at2759"/>
<organism evidence="12 13">
    <name type="scientific">Exophiala spinifera</name>
    <dbReference type="NCBI Taxonomy" id="91928"/>
    <lineage>
        <taxon>Eukaryota</taxon>
        <taxon>Fungi</taxon>
        <taxon>Dikarya</taxon>
        <taxon>Ascomycota</taxon>
        <taxon>Pezizomycotina</taxon>
        <taxon>Eurotiomycetes</taxon>
        <taxon>Chaetothyriomycetidae</taxon>
        <taxon>Chaetothyriales</taxon>
        <taxon>Herpotrichiellaceae</taxon>
        <taxon>Exophiala</taxon>
    </lineage>
</organism>
<name>A0A0D2BN62_9EURO</name>
<dbReference type="GO" id="GO:0004622">
    <property type="term" value="F:phosphatidylcholine lysophospholipase activity"/>
    <property type="evidence" value="ECO:0007669"/>
    <property type="project" value="UniProtKB-EC"/>
</dbReference>
<keyword evidence="6 9" id="KW-0443">Lipid metabolism</keyword>
<dbReference type="PROSITE" id="PS51210">
    <property type="entry name" value="PLA2C"/>
    <property type="match status" value="1"/>
</dbReference>
<evidence type="ECO:0000256" key="10">
    <source>
        <dbReference type="RuleBase" id="RU362103"/>
    </source>
</evidence>
<comment type="catalytic activity">
    <reaction evidence="8 10">
        <text>a 1-acyl-sn-glycero-3-phosphocholine + H2O = sn-glycerol 3-phosphocholine + a fatty acid + H(+)</text>
        <dbReference type="Rhea" id="RHEA:15177"/>
        <dbReference type="ChEBI" id="CHEBI:15377"/>
        <dbReference type="ChEBI" id="CHEBI:15378"/>
        <dbReference type="ChEBI" id="CHEBI:16870"/>
        <dbReference type="ChEBI" id="CHEBI:28868"/>
        <dbReference type="ChEBI" id="CHEBI:58168"/>
        <dbReference type="EC" id="3.1.1.5"/>
    </reaction>
</comment>
<evidence type="ECO:0000256" key="4">
    <source>
        <dbReference type="ARBA" id="ARBA00022801"/>
    </source>
</evidence>
<keyword evidence="13" id="KW-1185">Reference proteome</keyword>
<keyword evidence="4 9" id="KW-0378">Hydrolase</keyword>
<gene>
    <name evidence="12" type="ORF">PV08_00560</name>
</gene>
<accession>A0A0D2BN62</accession>
<protein>
    <recommendedName>
        <fullName evidence="2 10">Lysophospholipase</fullName>
        <ecNumber evidence="2 10">3.1.1.5</ecNumber>
    </recommendedName>
</protein>
<dbReference type="EMBL" id="KN847492">
    <property type="protein sequence ID" value="KIW19985.1"/>
    <property type="molecule type" value="Genomic_DNA"/>
</dbReference>
<dbReference type="HOGENOM" id="CLU_014602_0_0_1"/>
<evidence type="ECO:0000256" key="8">
    <source>
        <dbReference type="ARBA" id="ARBA00049531"/>
    </source>
</evidence>
<dbReference type="Gene3D" id="3.40.1090.10">
    <property type="entry name" value="Cytosolic phospholipase A2 catalytic domain"/>
    <property type="match status" value="1"/>
</dbReference>
<evidence type="ECO:0000256" key="7">
    <source>
        <dbReference type="ARBA" id="ARBA00023180"/>
    </source>
</evidence>
<dbReference type="AlphaFoldDB" id="A0A0D2BN62"/>
<dbReference type="VEuPathDB" id="FungiDB:PV08_00560"/>
<dbReference type="RefSeq" id="XP_016240201.1">
    <property type="nucleotide sequence ID" value="XM_016374925.1"/>
</dbReference>
<evidence type="ECO:0000313" key="12">
    <source>
        <dbReference type="EMBL" id="KIW19985.1"/>
    </source>
</evidence>
<dbReference type="SUPFAM" id="SSF52151">
    <property type="entry name" value="FabD/lysophospholipase-like"/>
    <property type="match status" value="1"/>
</dbReference>
<feature type="domain" description="PLA2c" evidence="11">
    <location>
        <begin position="32"/>
        <end position="599"/>
    </location>
</feature>
<dbReference type="PANTHER" id="PTHR10728:SF33">
    <property type="entry name" value="LYSOPHOSPHOLIPASE 1-RELATED"/>
    <property type="match status" value="1"/>
</dbReference>
<dbReference type="EC" id="3.1.1.5" evidence="2 10"/>
<dbReference type="SMART" id="SM00022">
    <property type="entry name" value="PLAc"/>
    <property type="match status" value="1"/>
</dbReference>
<evidence type="ECO:0000256" key="5">
    <source>
        <dbReference type="ARBA" id="ARBA00022963"/>
    </source>
</evidence>
<evidence type="ECO:0000313" key="13">
    <source>
        <dbReference type="Proteomes" id="UP000053328"/>
    </source>
</evidence>
<dbReference type="PANTHER" id="PTHR10728">
    <property type="entry name" value="CYTOSOLIC PHOSPHOLIPASE A2"/>
    <property type="match status" value="1"/>
</dbReference>
<dbReference type="GO" id="GO:0005829">
    <property type="term" value="C:cytosol"/>
    <property type="evidence" value="ECO:0007669"/>
    <property type="project" value="TreeGrafter"/>
</dbReference>
<reference evidence="12 13" key="1">
    <citation type="submission" date="2015-01" db="EMBL/GenBank/DDBJ databases">
        <title>The Genome Sequence of Exophiala spinifera CBS89968.</title>
        <authorList>
            <consortium name="The Broad Institute Genomics Platform"/>
            <person name="Cuomo C."/>
            <person name="de Hoog S."/>
            <person name="Gorbushina A."/>
            <person name="Stielow B."/>
            <person name="Teixiera M."/>
            <person name="Abouelleil A."/>
            <person name="Chapman S.B."/>
            <person name="Priest M."/>
            <person name="Young S.K."/>
            <person name="Wortman J."/>
            <person name="Nusbaum C."/>
            <person name="Birren B."/>
        </authorList>
    </citation>
    <scope>NUCLEOTIDE SEQUENCE [LARGE SCALE GENOMIC DNA]</scope>
    <source>
        <strain evidence="12 13">CBS 89968</strain>
    </source>
</reference>
<comment type="similarity">
    <text evidence="1 10">Belongs to the lysophospholipase family.</text>
</comment>
<keyword evidence="7" id="KW-0325">Glycoprotein</keyword>
<keyword evidence="5 9" id="KW-0442">Lipid degradation</keyword>
<evidence type="ECO:0000256" key="2">
    <source>
        <dbReference type="ARBA" id="ARBA00013274"/>
    </source>
</evidence>
<dbReference type="STRING" id="91928.A0A0D2BN62"/>
<dbReference type="GeneID" id="27327643"/>
<evidence type="ECO:0000256" key="3">
    <source>
        <dbReference type="ARBA" id="ARBA00022729"/>
    </source>
</evidence>
<sequence>MWLHRGSVLLLAALGATVHAYSFDSYAPVYTKCPPKEQWIRPAEGLSDEEHDWVQGRKGVVLDAFGGYLERLNISGLDVPGLRKAMQKNKKSGVPVIGMAISGGGWASSLTGTGALRAFDARFSDAIDQRTGGLLQSLTYLAGLSGGAWPPMSLATYNFPTVNDMVANWHTDIDRLFNQPNNSIYAANTTSLLTDVAAKFEAGFDVSVSDYMGRGFGYEFLPPPHGGLNVTLSSIRNLSNFENYSMPMPIFQSPRLTEDDIRFFGYKVPYANASLFEMTPFEFGTWIGSAGSATGFAPTEYLGTQLQDGKLRNGSSCVVGYDSASYILGLAASAVNFWYIEALSNGTLAQFSKRSNAAEHSLGKRADFPAATVTAMLDAFQEYFNLTKQQSISPILPNPFAGLPGTNGPEPATLSLADGSEAGQAVPFWPMLQPVRNVDFIISWDNDEDANPYGWNNGTNIYNTYIQARRHGLPFPEIPPPATFIKRNYTQKPVFFGCNPRYTTTRDLDSPIVLEMMNAPYSGYTNYTWFKTTFTPVQMHEILVNSWDLVTQGNGTLESDWAQCIGCAAVDRTLSKLNVARPAQCERCLQKYCWDGTYEDEANVPVVDPSLALHPDRLAILLEGAFGGSYFSPCYPRTLGLTLEDDYAHTLPRSWLAQLTPPAKYLANSSGGRGRYDAALDKYGVSCGQTLT</sequence>
<dbReference type="Proteomes" id="UP000053328">
    <property type="component" value="Unassembled WGS sequence"/>
</dbReference>
<keyword evidence="3 10" id="KW-0732">Signal</keyword>
<dbReference type="GO" id="GO:0004623">
    <property type="term" value="F:phospholipase A2 activity"/>
    <property type="evidence" value="ECO:0007669"/>
    <property type="project" value="TreeGrafter"/>
</dbReference>
<evidence type="ECO:0000259" key="11">
    <source>
        <dbReference type="PROSITE" id="PS51210"/>
    </source>
</evidence>
<feature type="signal peptide" evidence="10">
    <location>
        <begin position="1"/>
        <end position="20"/>
    </location>
</feature>
<dbReference type="InterPro" id="IPR002642">
    <property type="entry name" value="LysoPLipase_cat_dom"/>
</dbReference>